<organism evidence="2 3">
    <name type="scientific">Armillaria luteobubalina</name>
    <dbReference type="NCBI Taxonomy" id="153913"/>
    <lineage>
        <taxon>Eukaryota</taxon>
        <taxon>Fungi</taxon>
        <taxon>Dikarya</taxon>
        <taxon>Basidiomycota</taxon>
        <taxon>Agaricomycotina</taxon>
        <taxon>Agaricomycetes</taxon>
        <taxon>Agaricomycetidae</taxon>
        <taxon>Agaricales</taxon>
        <taxon>Marasmiineae</taxon>
        <taxon>Physalacriaceae</taxon>
        <taxon>Armillaria</taxon>
    </lineage>
</organism>
<dbReference type="Proteomes" id="UP001175228">
    <property type="component" value="Unassembled WGS sequence"/>
</dbReference>
<name>A0AA39UQ79_9AGAR</name>
<protein>
    <recommendedName>
        <fullName evidence="4">Secreted protein</fullName>
    </recommendedName>
</protein>
<dbReference type="EMBL" id="JAUEPU010000012">
    <property type="protein sequence ID" value="KAK0497908.1"/>
    <property type="molecule type" value="Genomic_DNA"/>
</dbReference>
<proteinExistence type="predicted"/>
<evidence type="ECO:0000256" key="1">
    <source>
        <dbReference type="SAM" id="SignalP"/>
    </source>
</evidence>
<comment type="caution">
    <text evidence="2">The sequence shown here is derived from an EMBL/GenBank/DDBJ whole genome shotgun (WGS) entry which is preliminary data.</text>
</comment>
<keyword evidence="1" id="KW-0732">Signal</keyword>
<evidence type="ECO:0008006" key="4">
    <source>
        <dbReference type="Google" id="ProtNLM"/>
    </source>
</evidence>
<evidence type="ECO:0000313" key="2">
    <source>
        <dbReference type="EMBL" id="KAK0497908.1"/>
    </source>
</evidence>
<keyword evidence="3" id="KW-1185">Reference proteome</keyword>
<reference evidence="2" key="1">
    <citation type="submission" date="2023-06" db="EMBL/GenBank/DDBJ databases">
        <authorList>
            <consortium name="Lawrence Berkeley National Laboratory"/>
            <person name="Ahrendt S."/>
            <person name="Sahu N."/>
            <person name="Indic B."/>
            <person name="Wong-Bajracharya J."/>
            <person name="Merenyi Z."/>
            <person name="Ke H.-M."/>
            <person name="Monk M."/>
            <person name="Kocsube S."/>
            <person name="Drula E."/>
            <person name="Lipzen A."/>
            <person name="Balint B."/>
            <person name="Henrissat B."/>
            <person name="Andreopoulos B."/>
            <person name="Martin F.M."/>
            <person name="Harder C.B."/>
            <person name="Rigling D."/>
            <person name="Ford K.L."/>
            <person name="Foster G.D."/>
            <person name="Pangilinan J."/>
            <person name="Papanicolaou A."/>
            <person name="Barry K."/>
            <person name="LaButti K."/>
            <person name="Viragh M."/>
            <person name="Koriabine M."/>
            <person name="Yan M."/>
            <person name="Riley R."/>
            <person name="Champramary S."/>
            <person name="Plett K.L."/>
            <person name="Tsai I.J."/>
            <person name="Slot J."/>
            <person name="Sipos G."/>
            <person name="Plett J."/>
            <person name="Nagy L.G."/>
            <person name="Grigoriev I.V."/>
        </authorList>
    </citation>
    <scope>NUCLEOTIDE SEQUENCE</scope>
    <source>
        <strain evidence="2">HWK02</strain>
    </source>
</reference>
<sequence>MLYQFLWRSANYEKRLSLLTVLLFHMLARLLPGSTRIPSKAQSKGQGPCSFNSAIIITSGALTAKDITDRPV</sequence>
<accession>A0AA39UQ79</accession>
<feature type="chain" id="PRO_5041222926" description="Secreted protein" evidence="1">
    <location>
        <begin position="33"/>
        <end position="72"/>
    </location>
</feature>
<feature type="signal peptide" evidence="1">
    <location>
        <begin position="1"/>
        <end position="32"/>
    </location>
</feature>
<gene>
    <name evidence="2" type="ORF">EDD18DRAFT_1160092</name>
</gene>
<evidence type="ECO:0000313" key="3">
    <source>
        <dbReference type="Proteomes" id="UP001175228"/>
    </source>
</evidence>
<dbReference type="AlphaFoldDB" id="A0AA39UQ79"/>